<dbReference type="SUPFAM" id="SSF51338">
    <property type="entry name" value="Composite domain of metallo-dependent hydrolases"/>
    <property type="match status" value="2"/>
</dbReference>
<evidence type="ECO:0000259" key="6">
    <source>
        <dbReference type="Pfam" id="PF01979"/>
    </source>
</evidence>
<comment type="similarity">
    <text evidence="2">Belongs to the metallo-dependent hydrolases superfamily. Hydantoinase/dihydropyrimidinase family.</text>
</comment>
<dbReference type="InterPro" id="IPR006680">
    <property type="entry name" value="Amidohydro-rel"/>
</dbReference>
<dbReference type="SUPFAM" id="SSF51556">
    <property type="entry name" value="Metallo-dependent hydrolases"/>
    <property type="match status" value="1"/>
</dbReference>
<organism evidence="7 8">
    <name type="scientific">Peptostreptococcus russellii</name>
    <dbReference type="NCBI Taxonomy" id="215200"/>
    <lineage>
        <taxon>Bacteria</taxon>
        <taxon>Bacillati</taxon>
        <taxon>Bacillota</taxon>
        <taxon>Clostridia</taxon>
        <taxon>Peptostreptococcales</taxon>
        <taxon>Peptostreptococcaceae</taxon>
        <taxon>Peptostreptococcus</taxon>
    </lineage>
</organism>
<comment type="PTM">
    <text evidence="5">Carbamylation allows a single lysine to coordinate two divalent metal cations.</text>
</comment>
<dbReference type="InterPro" id="IPR032466">
    <property type="entry name" value="Metal_Hydrolase"/>
</dbReference>
<evidence type="ECO:0000313" key="7">
    <source>
        <dbReference type="EMBL" id="SEN96176.1"/>
    </source>
</evidence>
<evidence type="ECO:0000313" key="8">
    <source>
        <dbReference type="Proteomes" id="UP000199512"/>
    </source>
</evidence>
<proteinExistence type="inferred from homology"/>
<dbReference type="GO" id="GO:0005829">
    <property type="term" value="C:cytosol"/>
    <property type="evidence" value="ECO:0007669"/>
    <property type="project" value="TreeGrafter"/>
</dbReference>
<dbReference type="GO" id="GO:0046872">
    <property type="term" value="F:metal ion binding"/>
    <property type="evidence" value="ECO:0007669"/>
    <property type="project" value="UniProtKB-KW"/>
</dbReference>
<keyword evidence="8" id="KW-1185">Reference proteome</keyword>
<keyword evidence="3" id="KW-0479">Metal-binding</keyword>
<dbReference type="InterPro" id="IPR011778">
    <property type="entry name" value="Hydantoinase/dihydroPyrase"/>
</dbReference>
<keyword evidence="4" id="KW-0378">Hydrolase</keyword>
<accession>A0A1H8KU83</accession>
<dbReference type="EMBL" id="FODF01000044">
    <property type="protein sequence ID" value="SEN96176.1"/>
    <property type="molecule type" value="Genomic_DNA"/>
</dbReference>
<dbReference type="InterPro" id="IPR050378">
    <property type="entry name" value="Metallo-dep_Hydrolases_sf"/>
</dbReference>
<protein>
    <submittedName>
        <fullName evidence="7">Dihydropyrimidinase</fullName>
    </submittedName>
</protein>
<dbReference type="AlphaFoldDB" id="A0A1H8KU83"/>
<name>A0A1H8KU83_9FIRM</name>
<dbReference type="GO" id="GO:0016812">
    <property type="term" value="F:hydrolase activity, acting on carbon-nitrogen (but not peptide) bonds, in cyclic amides"/>
    <property type="evidence" value="ECO:0007669"/>
    <property type="project" value="TreeGrafter"/>
</dbReference>
<dbReference type="Gene3D" id="3.20.20.140">
    <property type="entry name" value="Metal-dependent hydrolases"/>
    <property type="match status" value="1"/>
</dbReference>
<dbReference type="NCBIfam" id="TIGR02033">
    <property type="entry name" value="D-hydantoinase"/>
    <property type="match status" value="1"/>
</dbReference>
<sequence>MSNYDLVIKNGTIITASDKYKADLAIKDGKIVEISSSLDAPNAYDASGKILIPGGVDVHTHLDMPFGGTFSSDDFQTGTKAAAIGGTTSIVDYAVQPQGKTLHETIDIWSEKANGKAVIDYGFHLAVTNLNENTRKELPQIINDGFPSFKVFMVYDGMRLDDRTLLEILQIAKDSHGLVCVHAENYDTINYRVNQLLKDGKTEPLYHAISRPQKCEAEATNRAIKLAEMSDAPIYIVHVSNREAADEIRKSRAEGFPTMGETCTQYLLLNEEYYKEEGFGGAKYVMSPPLRNKKNNALLWESIRSGDIQTIATDHCPFFMKQKELGKDNFTKIPNGAPGIEARMALIHHYGVNEGNISINKFVELTSTNPAKIFGMYPKKGTIAVNSDADIVVFDEDKEITISVDMLHENVDYSTFEGFKVKGYPVATFSRGELIAEDGNYIGKEARGKLIKRKNIEIL</sequence>
<comment type="cofactor">
    <cofactor evidence="1">
        <name>Zn(2+)</name>
        <dbReference type="ChEBI" id="CHEBI:29105"/>
    </cofactor>
</comment>
<dbReference type="RefSeq" id="WP_091976239.1">
    <property type="nucleotide sequence ID" value="NZ_FODF01000044.1"/>
</dbReference>
<dbReference type="FunFam" id="3.20.20.140:FF:000076">
    <property type="entry name" value="Dihydropyrimidinase like 2"/>
    <property type="match status" value="1"/>
</dbReference>
<evidence type="ECO:0000256" key="3">
    <source>
        <dbReference type="ARBA" id="ARBA00022723"/>
    </source>
</evidence>
<evidence type="ECO:0000256" key="4">
    <source>
        <dbReference type="ARBA" id="ARBA00022801"/>
    </source>
</evidence>
<evidence type="ECO:0000256" key="2">
    <source>
        <dbReference type="ARBA" id="ARBA00008829"/>
    </source>
</evidence>
<gene>
    <name evidence="7" type="ORF">SAMN05216454_1441</name>
</gene>
<dbReference type="Pfam" id="PF01979">
    <property type="entry name" value="Amidohydro_1"/>
    <property type="match status" value="1"/>
</dbReference>
<feature type="modified residue" description="N6-carboxylysine" evidence="5">
    <location>
        <position position="150"/>
    </location>
</feature>
<evidence type="ECO:0000256" key="5">
    <source>
        <dbReference type="PIRSR" id="PIRSR611778-50"/>
    </source>
</evidence>
<dbReference type="InterPro" id="IPR011059">
    <property type="entry name" value="Metal-dep_hydrolase_composite"/>
</dbReference>
<dbReference type="PANTHER" id="PTHR11647">
    <property type="entry name" value="HYDRANTOINASE/DIHYDROPYRIMIDINASE FAMILY MEMBER"/>
    <property type="match status" value="1"/>
</dbReference>
<dbReference type="CDD" id="cd01314">
    <property type="entry name" value="D-HYD"/>
    <property type="match status" value="1"/>
</dbReference>
<reference evidence="7 8" key="1">
    <citation type="submission" date="2016-10" db="EMBL/GenBank/DDBJ databases">
        <authorList>
            <person name="de Groot N.N."/>
        </authorList>
    </citation>
    <scope>NUCLEOTIDE SEQUENCE [LARGE SCALE GENOMIC DNA]</scope>
    <source>
        <strain evidence="7 8">Calf135</strain>
    </source>
</reference>
<dbReference type="PANTHER" id="PTHR11647:SF1">
    <property type="entry name" value="COLLAPSIN RESPONSE MEDIATOR PROTEIN"/>
    <property type="match status" value="1"/>
</dbReference>
<feature type="domain" description="Amidohydrolase-related" evidence="6">
    <location>
        <begin position="50"/>
        <end position="434"/>
    </location>
</feature>
<dbReference type="Proteomes" id="UP000199512">
    <property type="component" value="Unassembled WGS sequence"/>
</dbReference>
<dbReference type="STRING" id="215200.SAMN05216454_1441"/>
<dbReference type="Gene3D" id="2.30.40.10">
    <property type="entry name" value="Urease, subunit C, domain 1"/>
    <property type="match status" value="1"/>
</dbReference>
<evidence type="ECO:0000256" key="1">
    <source>
        <dbReference type="ARBA" id="ARBA00001947"/>
    </source>
</evidence>
<dbReference type="OrthoDB" id="9765462at2"/>